<protein>
    <submittedName>
        <fullName evidence="1">Uncharacterized protein</fullName>
    </submittedName>
</protein>
<dbReference type="EMBL" id="JANPWB010000013">
    <property type="protein sequence ID" value="KAJ1105815.1"/>
    <property type="molecule type" value="Genomic_DNA"/>
</dbReference>
<dbReference type="Proteomes" id="UP001066276">
    <property type="component" value="Chromosome 9"/>
</dbReference>
<comment type="caution">
    <text evidence="1">The sequence shown here is derived from an EMBL/GenBank/DDBJ whole genome shotgun (WGS) entry which is preliminary data.</text>
</comment>
<name>A0AAV7MZI9_PLEWA</name>
<evidence type="ECO:0000313" key="1">
    <source>
        <dbReference type="EMBL" id="KAJ1105815.1"/>
    </source>
</evidence>
<keyword evidence="2" id="KW-1185">Reference proteome</keyword>
<sequence length="106" mass="12274">MHTQDSSLHCTCACVTKCYMWVLGIFEILVATSGGANMPRCHIRMCSFKADSTQKAVLMKLPFEGTGISWQQLEDMVKKSVEYENCSSLHQQQVFWLTESLWHWFY</sequence>
<gene>
    <name evidence="1" type="ORF">NDU88_003219</name>
</gene>
<evidence type="ECO:0000313" key="2">
    <source>
        <dbReference type="Proteomes" id="UP001066276"/>
    </source>
</evidence>
<organism evidence="1 2">
    <name type="scientific">Pleurodeles waltl</name>
    <name type="common">Iberian ribbed newt</name>
    <dbReference type="NCBI Taxonomy" id="8319"/>
    <lineage>
        <taxon>Eukaryota</taxon>
        <taxon>Metazoa</taxon>
        <taxon>Chordata</taxon>
        <taxon>Craniata</taxon>
        <taxon>Vertebrata</taxon>
        <taxon>Euteleostomi</taxon>
        <taxon>Amphibia</taxon>
        <taxon>Batrachia</taxon>
        <taxon>Caudata</taxon>
        <taxon>Salamandroidea</taxon>
        <taxon>Salamandridae</taxon>
        <taxon>Pleurodelinae</taxon>
        <taxon>Pleurodeles</taxon>
    </lineage>
</organism>
<accession>A0AAV7MZI9</accession>
<reference evidence="1" key="1">
    <citation type="journal article" date="2022" name="bioRxiv">
        <title>Sequencing and chromosome-scale assembly of the giantPleurodeles waltlgenome.</title>
        <authorList>
            <person name="Brown T."/>
            <person name="Elewa A."/>
            <person name="Iarovenko S."/>
            <person name="Subramanian E."/>
            <person name="Araus A.J."/>
            <person name="Petzold A."/>
            <person name="Susuki M."/>
            <person name="Suzuki K.-i.T."/>
            <person name="Hayashi T."/>
            <person name="Toyoda A."/>
            <person name="Oliveira C."/>
            <person name="Osipova E."/>
            <person name="Leigh N.D."/>
            <person name="Simon A."/>
            <person name="Yun M.H."/>
        </authorList>
    </citation>
    <scope>NUCLEOTIDE SEQUENCE</scope>
    <source>
        <strain evidence="1">20211129_DDA</strain>
        <tissue evidence="1">Liver</tissue>
    </source>
</reference>
<proteinExistence type="predicted"/>
<dbReference type="AlphaFoldDB" id="A0AAV7MZI9"/>